<comment type="caution">
    <text evidence="10">The sequence shown here is derived from an EMBL/GenBank/DDBJ whole genome shotgun (WGS) entry which is preliminary data.</text>
</comment>
<gene>
    <name evidence="11" type="ORF">ENT92_02825</name>
    <name evidence="10" type="ORF">ENU14_01670</name>
</gene>
<evidence type="ECO:0000313" key="11">
    <source>
        <dbReference type="EMBL" id="HGU65132.1"/>
    </source>
</evidence>
<keyword evidence="4 9" id="KW-0460">Magnesium</keyword>
<comment type="similarity">
    <text evidence="9">Belongs to the GGGP/HepGP synthase family. Group II subfamily.</text>
</comment>
<evidence type="ECO:0000256" key="2">
    <source>
        <dbReference type="ARBA" id="ARBA00022679"/>
    </source>
</evidence>
<evidence type="ECO:0000256" key="5">
    <source>
        <dbReference type="ARBA" id="ARBA00023098"/>
    </source>
</evidence>
<dbReference type="AlphaFoldDB" id="A0A7C4H8M3"/>
<dbReference type="PANTHER" id="PTHR40029">
    <property type="match status" value="1"/>
</dbReference>
<dbReference type="NCBIfam" id="TIGR01769">
    <property type="entry name" value="GGGP"/>
    <property type="match status" value="1"/>
</dbReference>
<dbReference type="InterPro" id="IPR039074">
    <property type="entry name" value="GGGP/HepGP_synthase_I"/>
</dbReference>
<evidence type="ECO:0000256" key="6">
    <source>
        <dbReference type="ARBA" id="ARBA00023209"/>
    </source>
</evidence>
<dbReference type="InterPro" id="IPR008205">
    <property type="entry name" value="GGGP_HepGP_synthase"/>
</dbReference>
<dbReference type="GO" id="GO:0047294">
    <property type="term" value="F:phosphoglycerol geranylgeranyltransferase activity"/>
    <property type="evidence" value="ECO:0007669"/>
    <property type="project" value="UniProtKB-UniRule"/>
</dbReference>
<organism evidence="10">
    <name type="scientific">Staphylothermus marinus</name>
    <dbReference type="NCBI Taxonomy" id="2280"/>
    <lineage>
        <taxon>Archaea</taxon>
        <taxon>Thermoproteota</taxon>
        <taxon>Thermoprotei</taxon>
        <taxon>Desulfurococcales</taxon>
        <taxon>Desulfurococcaceae</taxon>
        <taxon>Staphylothermus</taxon>
    </lineage>
</organism>
<comment type="cofactor">
    <cofactor evidence="9">
        <name>Mg(2+)</name>
        <dbReference type="ChEBI" id="CHEBI:18420"/>
    </cofactor>
</comment>
<dbReference type="NCBIfam" id="TIGR01768">
    <property type="entry name" value="GGGP-family"/>
    <property type="match status" value="1"/>
</dbReference>
<keyword evidence="7 9" id="KW-1208">Phospholipid metabolism</keyword>
<dbReference type="EC" id="2.5.1.41" evidence="9"/>
<evidence type="ECO:0000256" key="3">
    <source>
        <dbReference type="ARBA" id="ARBA00022723"/>
    </source>
</evidence>
<dbReference type="GO" id="GO:0005737">
    <property type="term" value="C:cytoplasm"/>
    <property type="evidence" value="ECO:0007669"/>
    <property type="project" value="UniProtKB-SubCell"/>
</dbReference>
<dbReference type="EMBL" id="DTBJ01000016">
    <property type="protein sequence ID" value="HGM58285.1"/>
    <property type="molecule type" value="Genomic_DNA"/>
</dbReference>
<comment type="pathway">
    <text evidence="9">Membrane lipid metabolism; glycerophospholipid metabolism.</text>
</comment>
<keyword evidence="3 9" id="KW-0479">Metal-binding</keyword>
<comment type="catalytic activity">
    <reaction evidence="8 9">
        <text>sn-glycerol 1-phosphate + (2E,6E,10E)-geranylgeranyl diphosphate = sn-3-O-(geranylgeranyl)glycerol 1-phosphate + diphosphate</text>
        <dbReference type="Rhea" id="RHEA:23404"/>
        <dbReference type="ChEBI" id="CHEBI:33019"/>
        <dbReference type="ChEBI" id="CHEBI:57677"/>
        <dbReference type="ChEBI" id="CHEBI:57685"/>
        <dbReference type="ChEBI" id="CHEBI:58756"/>
        <dbReference type="EC" id="2.5.1.41"/>
    </reaction>
</comment>
<keyword evidence="5 9" id="KW-0443">Lipid metabolism</keyword>
<dbReference type="GO" id="GO:0000287">
    <property type="term" value="F:magnesium ion binding"/>
    <property type="evidence" value="ECO:0007669"/>
    <property type="project" value="UniProtKB-UniRule"/>
</dbReference>
<feature type="binding site" evidence="9">
    <location>
        <begin position="172"/>
        <end position="178"/>
    </location>
    <ligand>
        <name>sn-glycerol 1-phosphate</name>
        <dbReference type="ChEBI" id="CHEBI:57685"/>
    </ligand>
</feature>
<feature type="binding site" evidence="9">
    <location>
        <begin position="225"/>
        <end position="226"/>
    </location>
    <ligand>
        <name>sn-glycerol 1-phosphate</name>
        <dbReference type="ChEBI" id="CHEBI:57685"/>
    </ligand>
</feature>
<reference evidence="10" key="1">
    <citation type="journal article" date="2020" name="mSystems">
        <title>Genome- and Community-Level Interaction Insights into Carbon Utilization and Element Cycling Functions of Hydrothermarchaeota in Hydrothermal Sediment.</title>
        <authorList>
            <person name="Zhou Z."/>
            <person name="Liu Y."/>
            <person name="Xu W."/>
            <person name="Pan J."/>
            <person name="Luo Z.H."/>
            <person name="Li M."/>
        </authorList>
    </citation>
    <scope>NUCLEOTIDE SEQUENCE [LARGE SCALE GENOMIC DNA]</scope>
    <source>
        <strain evidence="11">SpSt-622</strain>
        <strain evidence="10">SpSt-642</strain>
    </source>
</reference>
<dbReference type="CDD" id="cd02812">
    <property type="entry name" value="PcrB_like"/>
    <property type="match status" value="1"/>
</dbReference>
<feature type="binding site" evidence="9">
    <location>
        <begin position="203"/>
        <end position="204"/>
    </location>
    <ligand>
        <name>sn-glycerol 1-phosphate</name>
        <dbReference type="ChEBI" id="CHEBI:57685"/>
    </ligand>
</feature>
<dbReference type="GO" id="GO:0046474">
    <property type="term" value="P:glycerophospholipid biosynthetic process"/>
    <property type="evidence" value="ECO:0007669"/>
    <property type="project" value="UniProtKB-UniRule"/>
</dbReference>
<keyword evidence="1 9" id="KW-0444">Lipid biosynthesis</keyword>
<evidence type="ECO:0000256" key="8">
    <source>
        <dbReference type="ARBA" id="ARBA00047288"/>
    </source>
</evidence>
<dbReference type="Pfam" id="PF01884">
    <property type="entry name" value="PcrB"/>
    <property type="match status" value="1"/>
</dbReference>
<evidence type="ECO:0000256" key="4">
    <source>
        <dbReference type="ARBA" id="ARBA00022842"/>
    </source>
</evidence>
<dbReference type="Gene3D" id="3.20.20.390">
    <property type="entry name" value="FMN-linked oxidoreductases"/>
    <property type="match status" value="1"/>
</dbReference>
<dbReference type="PANTHER" id="PTHR40029:SF2">
    <property type="entry name" value="HEPTAPRENYLGLYCERYL PHOSPHATE SYNTHASE"/>
    <property type="match status" value="1"/>
</dbReference>
<dbReference type="HAMAP" id="MF_00112">
    <property type="entry name" value="GGGP_HepGP_synthase"/>
    <property type="match status" value="1"/>
</dbReference>
<comment type="function">
    <text evidence="9">Prenyltransferase that catalyzes the transfer of the geranylgeranyl moiety of geranylgeranyl diphosphate (GGPP) to the C3 hydroxyl of sn-glycerol-1-phosphate (G1P). This reaction is the first ether-bond-formation step in the biosynthesis of archaeal membrane lipids.</text>
</comment>
<evidence type="ECO:0000256" key="7">
    <source>
        <dbReference type="ARBA" id="ARBA00023264"/>
    </source>
</evidence>
<feature type="binding site" evidence="9">
    <location>
        <position position="24"/>
    </location>
    <ligand>
        <name>Mg(2+)</name>
        <dbReference type="ChEBI" id="CHEBI:18420"/>
    </ligand>
</feature>
<dbReference type="InterPro" id="IPR038597">
    <property type="entry name" value="GGGP/HepGP_synthase_sf"/>
</dbReference>
<protein>
    <recommendedName>
        <fullName evidence="9">Geranylgeranylglyceryl phosphate synthase</fullName>
        <shortName evidence="9">GGGP synthase</shortName>
        <shortName evidence="9">GGGPS</shortName>
        <ecNumber evidence="9">2.5.1.41</ecNumber>
    </recommendedName>
    <alternativeName>
        <fullName evidence="9">(S)-3-O-geranylgeranylglyceryl phosphate synthase</fullName>
    </alternativeName>
    <alternativeName>
        <fullName evidence="9">Phosphoglycerol geranylgeranyltransferase</fullName>
    </alternativeName>
</protein>
<dbReference type="UniPathway" id="UPA00940"/>
<accession>A0A7C4H8M3</accession>
<proteinExistence type="inferred from homology"/>
<evidence type="ECO:0000313" key="10">
    <source>
        <dbReference type="EMBL" id="HGM58285.1"/>
    </source>
</evidence>
<dbReference type="GO" id="GO:0120536">
    <property type="term" value="F:heptaprenylglyceryl phosphate synthase activity"/>
    <property type="evidence" value="ECO:0007669"/>
    <property type="project" value="UniProtKB-ARBA"/>
</dbReference>
<sequence length="248" mass="27149">MNSVHKYIVDKIENGEKLHFTLIDPDKVSDYDELEKLADEVKHYGSDAFLIGGSIAVTPDEADETARVLKKTGLPVIVFPGNINCITRYADAILYMILMNSINTYYLIEAQVSAAPIVKKYGLETLPTAYIVIYGDTSVAHIGRIYPIPVSKPEIVLAYGLAAEMLGMKYVYLEAGSGARDIVPPQMVNIVKKNTKLIVIVGGGIKNRELAEKIISSGADIIVTGTIVEHEPGRLKDIISVVKKHTSF</sequence>
<keyword evidence="6 9" id="KW-0594">Phospholipid biosynthesis</keyword>
<evidence type="ECO:0000256" key="9">
    <source>
        <dbReference type="HAMAP-Rule" id="MF_00112"/>
    </source>
</evidence>
<comment type="subcellular location">
    <subcellularLocation>
        <location evidence="9">Cytoplasm</location>
    </subcellularLocation>
</comment>
<dbReference type="NCBIfam" id="NF003198">
    <property type="entry name" value="PRK04169.1-2"/>
    <property type="match status" value="1"/>
</dbReference>
<evidence type="ECO:0000256" key="1">
    <source>
        <dbReference type="ARBA" id="ARBA00022516"/>
    </source>
</evidence>
<comment type="caution">
    <text evidence="9">Lacks conserved residue(s) required for the propagation of feature annotation.</text>
</comment>
<dbReference type="EMBL" id="DTAN01000110">
    <property type="protein sequence ID" value="HGU65132.1"/>
    <property type="molecule type" value="Genomic_DNA"/>
</dbReference>
<keyword evidence="9" id="KW-0963">Cytoplasm</keyword>
<dbReference type="InterPro" id="IPR010946">
    <property type="entry name" value="GGGP_synth"/>
</dbReference>
<dbReference type="SUPFAM" id="SSF51395">
    <property type="entry name" value="FMN-linked oxidoreductases"/>
    <property type="match status" value="1"/>
</dbReference>
<keyword evidence="2 9" id="KW-0808">Transferase</keyword>
<feature type="binding site" evidence="9">
    <location>
        <position position="54"/>
    </location>
    <ligand>
        <name>Mg(2+)</name>
        <dbReference type="ChEBI" id="CHEBI:18420"/>
    </ligand>
</feature>
<name>A0A7C4H8M3_STAMA</name>